<dbReference type="FunFam" id="1.10.1300.10:FF:000003">
    <property type="entry name" value="Phosphodiesterase"/>
    <property type="match status" value="1"/>
</dbReference>
<dbReference type="InterPro" id="IPR029016">
    <property type="entry name" value="GAF-like_dom_sf"/>
</dbReference>
<feature type="binding site" evidence="6">
    <location>
        <begin position="510"/>
        <end position="514"/>
    </location>
    <ligand>
        <name>AMP</name>
        <dbReference type="ChEBI" id="CHEBI:456215"/>
    </ligand>
</feature>
<evidence type="ECO:0000256" key="3">
    <source>
        <dbReference type="ARBA" id="ARBA00022723"/>
    </source>
</evidence>
<gene>
    <name evidence="11" type="ORF">LSINAPIS_LOCUS170</name>
</gene>
<dbReference type="Proteomes" id="UP000324832">
    <property type="component" value="Unassembled WGS sequence"/>
</dbReference>
<dbReference type="SUPFAM" id="SSF109604">
    <property type="entry name" value="HD-domain/PDEase-like"/>
    <property type="match status" value="1"/>
</dbReference>
<comment type="cofactor">
    <cofactor evidence="8">
        <name>a divalent metal cation</name>
        <dbReference type="ChEBI" id="CHEBI:60240"/>
    </cofactor>
    <text evidence="8">Binds 2 divalent metal cations per subunit. Site 1 may preferentially bind zinc ions, while site 2 has a preference for magnesium and/or manganese ions.</text>
</comment>
<dbReference type="Gene3D" id="1.10.1300.10">
    <property type="entry name" value="3'5'-cyclic nucleotide phosphodiesterase, catalytic domain"/>
    <property type="match status" value="1"/>
</dbReference>
<feature type="binding site" evidence="7">
    <location>
        <position position="550"/>
    </location>
    <ligand>
        <name>Zn(2+)</name>
        <dbReference type="ChEBI" id="CHEBI:29105"/>
        <label>1</label>
    </ligand>
</feature>
<evidence type="ECO:0000259" key="10">
    <source>
        <dbReference type="PROSITE" id="PS51845"/>
    </source>
</evidence>
<feature type="binding site" evidence="6">
    <location>
        <position position="664"/>
    </location>
    <ligand>
        <name>AMP</name>
        <dbReference type="ChEBI" id="CHEBI:456215"/>
    </ligand>
</feature>
<dbReference type="Pfam" id="PF01590">
    <property type="entry name" value="GAF"/>
    <property type="match status" value="1"/>
</dbReference>
<feature type="binding site" evidence="7">
    <location>
        <position position="550"/>
    </location>
    <ligand>
        <name>Zn(2+)</name>
        <dbReference type="ChEBI" id="CHEBI:29105"/>
        <label>2</label>
    </ligand>
</feature>
<feature type="binding site" evidence="7">
    <location>
        <position position="664"/>
    </location>
    <ligand>
        <name>Zn(2+)</name>
        <dbReference type="ChEBI" id="CHEBI:29105"/>
        <label>1</label>
    </ligand>
</feature>
<feature type="binding site" evidence="7">
    <location>
        <position position="514"/>
    </location>
    <ligand>
        <name>Zn(2+)</name>
        <dbReference type="ChEBI" id="CHEBI:29105"/>
        <label>1</label>
    </ligand>
</feature>
<evidence type="ECO:0000256" key="7">
    <source>
        <dbReference type="PIRSR" id="PIRSR623088-3"/>
    </source>
</evidence>
<keyword evidence="2" id="KW-0140">cGMP</keyword>
<dbReference type="SMART" id="SM00471">
    <property type="entry name" value="HDc"/>
    <property type="match status" value="1"/>
</dbReference>
<dbReference type="GO" id="GO:0004114">
    <property type="term" value="F:3',5'-cyclic-nucleotide phosphodiesterase activity"/>
    <property type="evidence" value="ECO:0007669"/>
    <property type="project" value="InterPro"/>
</dbReference>
<keyword evidence="3 7" id="KW-0479">Metal-binding</keyword>
<evidence type="ECO:0000256" key="1">
    <source>
        <dbReference type="ARBA" id="ARBA00007648"/>
    </source>
</evidence>
<dbReference type="Gene3D" id="3.30.450.40">
    <property type="match status" value="1"/>
</dbReference>
<dbReference type="PROSITE" id="PS00126">
    <property type="entry name" value="PDEASE_I_1"/>
    <property type="match status" value="1"/>
</dbReference>
<feature type="compositionally biased region" description="Basic and acidic residues" evidence="9">
    <location>
        <begin position="1"/>
        <end position="13"/>
    </location>
</feature>
<dbReference type="InterPro" id="IPR036971">
    <property type="entry name" value="PDEase_catalytic_dom_sf"/>
</dbReference>
<dbReference type="CDD" id="cd00077">
    <property type="entry name" value="HDc"/>
    <property type="match status" value="1"/>
</dbReference>
<dbReference type="EC" id="3.1.4.-" evidence="8"/>
<name>A0A5E4PMN2_9NEOP</name>
<dbReference type="FunFam" id="3.30.450.40:FF:000005">
    <property type="entry name" value="Phosphodiesterase"/>
    <property type="match status" value="1"/>
</dbReference>
<keyword evidence="4 8" id="KW-0378">Hydrolase</keyword>
<dbReference type="PANTHER" id="PTHR11347">
    <property type="entry name" value="CYCLIC NUCLEOTIDE PHOSPHODIESTERASE"/>
    <property type="match status" value="1"/>
</dbReference>
<evidence type="ECO:0000313" key="12">
    <source>
        <dbReference type="Proteomes" id="UP000324832"/>
    </source>
</evidence>
<sequence length="866" mass="99724">MADNNEEKQEKKSIPLNHVVDNDSNKLPAVVQSQSLIPSTSTSKSMHHLPPINAEYTEKSVTDYLDRNRQFLEEYLIKSISTDELERWLGKKYTQTHPMRLESFFRKKLQSTIINSSPSHKDIFMDLIQKLQGIMDEYSLIREIACIVVLTERAFPMDNTLLDNFSKLSTVWRYSYDHSKLFEVRQTERNDHVIFVPIFNAAGKTIYIIQMLHFKPHFNSKDEESCSNLILWGSLTLHLYNLRDRSMANFLLDVVKAIFEEMISLDQVINKILEFVQRIVNADRASLFLVDTINNQLVSTVFDLKLVPCQGGEPQKEIRMPINRGIAGYVAQSGETMNITDAYSDSRFNREVDEMTGYETNSILCMPVKVQGEVIGVVQMVNKRDKKCFDREDEEEFEIFSTFFGLALHHARLYDKIMRKEQKYKIALEILCYHNTCKKHEVDELINYNNNMDVRLDDFYLDPYKFDDLQKCKSVIAMFDDLFAISNFDVETISKFVLTVKRNYRSVPYHNFDHGWSVAHAMYVIIKNDNCKRFDYKMRLALFVACLCHDLDHRGYTNKYMNETASPLAAMYSTSTLEHHHFNITVIILQQEGHNIFSHLSSEEYKEILGHVKHCILATDLAVFFPNLKSINELCGQEATSPKIDWTSQIHIDLAMAISMTAADLSASAKPWEIQIKTVKVIFEEFYEQGDKEKAAGKTPIPMMDRSKPEEQPSSQVGFLSQICVPCYNVLLKILPNTKPMYEMALRNLKNWKLQAKHVKKASEICNSEPLAATSETDLDNRELTCDKNVAETVDDTIITPHLVNDEICALPDNKIRKTLQSLKAESESWDEDKCDKLSSKATAILKDIHTDDFSGDEDGLVIAKK</sequence>
<dbReference type="PRINTS" id="PR00387">
    <property type="entry name" value="PDIESTERASE1"/>
</dbReference>
<accession>A0A5E4PMN2</accession>
<dbReference type="InterPro" id="IPR003607">
    <property type="entry name" value="HD/PDEase_dom"/>
</dbReference>
<evidence type="ECO:0000256" key="5">
    <source>
        <dbReference type="PIRSR" id="PIRSR623088-1"/>
    </source>
</evidence>
<dbReference type="InterPro" id="IPR002073">
    <property type="entry name" value="PDEase_catalytic_dom"/>
</dbReference>
<evidence type="ECO:0000256" key="9">
    <source>
        <dbReference type="SAM" id="MobiDB-lite"/>
    </source>
</evidence>
<evidence type="ECO:0000313" key="11">
    <source>
        <dbReference type="EMBL" id="VVC86328.1"/>
    </source>
</evidence>
<feature type="active site" description="Proton donor" evidence="5">
    <location>
        <position position="510"/>
    </location>
</feature>
<protein>
    <recommendedName>
        <fullName evidence="8">Phosphodiesterase</fullName>
        <ecNumber evidence="8">3.1.4.-</ecNumber>
    </recommendedName>
</protein>
<reference evidence="11 12" key="1">
    <citation type="submission" date="2017-07" db="EMBL/GenBank/DDBJ databases">
        <authorList>
            <person name="Talla V."/>
            <person name="Backstrom N."/>
        </authorList>
    </citation>
    <scope>NUCLEOTIDE SEQUENCE [LARGE SCALE GENOMIC DNA]</scope>
</reference>
<dbReference type="SMART" id="SM00065">
    <property type="entry name" value="GAF"/>
    <property type="match status" value="1"/>
</dbReference>
<evidence type="ECO:0000256" key="4">
    <source>
        <dbReference type="ARBA" id="ARBA00022801"/>
    </source>
</evidence>
<feature type="domain" description="PDEase" evidence="10">
    <location>
        <begin position="410"/>
        <end position="759"/>
    </location>
</feature>
<dbReference type="AlphaFoldDB" id="A0A5E4PMN2"/>
<evidence type="ECO:0000256" key="8">
    <source>
        <dbReference type="RuleBase" id="RU363067"/>
    </source>
</evidence>
<dbReference type="InterPro" id="IPR023088">
    <property type="entry name" value="PDEase"/>
</dbReference>
<dbReference type="PROSITE" id="PS51845">
    <property type="entry name" value="PDEASE_I_2"/>
    <property type="match status" value="1"/>
</dbReference>
<proteinExistence type="inferred from homology"/>
<comment type="similarity">
    <text evidence="1 8">Belongs to the cyclic nucleotide phosphodiesterase family.</text>
</comment>
<dbReference type="InterPro" id="IPR003018">
    <property type="entry name" value="GAF"/>
</dbReference>
<evidence type="ECO:0000256" key="6">
    <source>
        <dbReference type="PIRSR" id="PIRSR623088-2"/>
    </source>
</evidence>
<dbReference type="SUPFAM" id="SSF55781">
    <property type="entry name" value="GAF domain-like"/>
    <property type="match status" value="1"/>
</dbReference>
<dbReference type="EMBL" id="FZQP02000002">
    <property type="protein sequence ID" value="VVC86328.1"/>
    <property type="molecule type" value="Genomic_DNA"/>
</dbReference>
<feature type="binding site" evidence="7">
    <location>
        <position position="549"/>
    </location>
    <ligand>
        <name>Zn(2+)</name>
        <dbReference type="ChEBI" id="CHEBI:29105"/>
        <label>1</label>
    </ligand>
</feature>
<feature type="region of interest" description="Disordered" evidence="9">
    <location>
        <begin position="694"/>
        <end position="713"/>
    </location>
</feature>
<dbReference type="Pfam" id="PF00233">
    <property type="entry name" value="PDEase_I"/>
    <property type="match status" value="1"/>
</dbReference>
<feature type="binding site" evidence="6">
    <location>
        <position position="550"/>
    </location>
    <ligand>
        <name>AMP</name>
        <dbReference type="ChEBI" id="CHEBI:456215"/>
    </ligand>
</feature>
<evidence type="ECO:0000256" key="2">
    <source>
        <dbReference type="ARBA" id="ARBA00022535"/>
    </source>
</evidence>
<organism evidence="11 12">
    <name type="scientific">Leptidea sinapis</name>
    <dbReference type="NCBI Taxonomy" id="189913"/>
    <lineage>
        <taxon>Eukaryota</taxon>
        <taxon>Metazoa</taxon>
        <taxon>Ecdysozoa</taxon>
        <taxon>Arthropoda</taxon>
        <taxon>Hexapoda</taxon>
        <taxon>Insecta</taxon>
        <taxon>Pterygota</taxon>
        <taxon>Neoptera</taxon>
        <taxon>Endopterygota</taxon>
        <taxon>Lepidoptera</taxon>
        <taxon>Glossata</taxon>
        <taxon>Ditrysia</taxon>
        <taxon>Papilionoidea</taxon>
        <taxon>Pieridae</taxon>
        <taxon>Dismorphiinae</taxon>
        <taxon>Leptidea</taxon>
    </lineage>
</organism>
<dbReference type="InterPro" id="IPR023174">
    <property type="entry name" value="PDEase_CS"/>
</dbReference>
<keyword evidence="12" id="KW-1185">Reference proteome</keyword>
<feature type="binding site" evidence="6">
    <location>
        <position position="716"/>
    </location>
    <ligand>
        <name>AMP</name>
        <dbReference type="ChEBI" id="CHEBI:456215"/>
    </ligand>
</feature>
<dbReference type="GO" id="GO:0007165">
    <property type="term" value="P:signal transduction"/>
    <property type="evidence" value="ECO:0007669"/>
    <property type="project" value="InterPro"/>
</dbReference>
<dbReference type="GO" id="GO:0046872">
    <property type="term" value="F:metal ion binding"/>
    <property type="evidence" value="ECO:0007669"/>
    <property type="project" value="UniProtKB-KW"/>
</dbReference>
<feature type="region of interest" description="Disordered" evidence="9">
    <location>
        <begin position="1"/>
        <end position="21"/>
    </location>
</feature>